<feature type="domain" description="AMP-dependent synthetase/ligase" evidence="5">
    <location>
        <begin position="88"/>
        <end position="490"/>
    </location>
</feature>
<accession>A0AAV2TSP2</accession>
<evidence type="ECO:0000313" key="6">
    <source>
        <dbReference type="EMBL" id="CAL5137983.1"/>
    </source>
</evidence>
<keyword evidence="2" id="KW-0443">Lipid metabolism</keyword>
<dbReference type="PANTHER" id="PTHR43272:SF107">
    <property type="entry name" value="LONG-CHAIN-FATTY-ACID--COA LIGASE 5"/>
    <property type="match status" value="1"/>
</dbReference>
<keyword evidence="2" id="KW-0276">Fatty acid metabolism</keyword>
<dbReference type="Gene3D" id="3.40.50.12780">
    <property type="entry name" value="N-terminal domain of ligase-like"/>
    <property type="match status" value="1"/>
</dbReference>
<evidence type="ECO:0000313" key="7">
    <source>
        <dbReference type="Proteomes" id="UP001497525"/>
    </source>
</evidence>
<comment type="caution">
    <text evidence="6">The sequence shown here is derived from an EMBL/GenBank/DDBJ whole genome shotgun (WGS) entry which is preliminary data.</text>
</comment>
<organism evidence="6 7">
    <name type="scientific">Calicophoron daubneyi</name>
    <name type="common">Rumen fluke</name>
    <name type="synonym">Paramphistomum daubneyi</name>
    <dbReference type="NCBI Taxonomy" id="300641"/>
    <lineage>
        <taxon>Eukaryota</taxon>
        <taxon>Metazoa</taxon>
        <taxon>Spiralia</taxon>
        <taxon>Lophotrochozoa</taxon>
        <taxon>Platyhelminthes</taxon>
        <taxon>Trematoda</taxon>
        <taxon>Digenea</taxon>
        <taxon>Plagiorchiida</taxon>
        <taxon>Pronocephalata</taxon>
        <taxon>Paramphistomoidea</taxon>
        <taxon>Paramphistomidae</taxon>
        <taxon>Calicophoron</taxon>
    </lineage>
</organism>
<name>A0AAV2TSP2_CALDB</name>
<dbReference type="PANTHER" id="PTHR43272">
    <property type="entry name" value="LONG-CHAIN-FATTY-ACID--COA LIGASE"/>
    <property type="match status" value="1"/>
</dbReference>
<evidence type="ECO:0000256" key="3">
    <source>
        <dbReference type="ARBA" id="ARBA00026121"/>
    </source>
</evidence>
<dbReference type="Pfam" id="PF00501">
    <property type="entry name" value="AMP-binding"/>
    <property type="match status" value="1"/>
</dbReference>
<protein>
    <recommendedName>
        <fullName evidence="3">long-chain-fatty-acid--CoA ligase</fullName>
        <ecNumber evidence="3">6.2.1.3</ecNumber>
    </recommendedName>
</protein>
<evidence type="ECO:0000256" key="2">
    <source>
        <dbReference type="ARBA" id="ARBA00022832"/>
    </source>
</evidence>
<dbReference type="GO" id="GO:0004467">
    <property type="term" value="F:long-chain fatty acid-CoA ligase activity"/>
    <property type="evidence" value="ECO:0007669"/>
    <property type="project" value="UniProtKB-EC"/>
</dbReference>
<gene>
    <name evidence="6" type="ORF">CDAUBV1_LOCUS12502</name>
</gene>
<reference evidence="6" key="1">
    <citation type="submission" date="2024-06" db="EMBL/GenBank/DDBJ databases">
        <authorList>
            <person name="Liu X."/>
            <person name="Lenzi L."/>
            <person name="Haldenby T S."/>
            <person name="Uol C."/>
        </authorList>
    </citation>
    <scope>NUCLEOTIDE SEQUENCE</scope>
</reference>
<evidence type="ECO:0000259" key="5">
    <source>
        <dbReference type="Pfam" id="PF00501"/>
    </source>
</evidence>
<dbReference type="InterPro" id="IPR000873">
    <property type="entry name" value="AMP-dep_synth/lig_dom"/>
</dbReference>
<dbReference type="EMBL" id="CAXLJL010000467">
    <property type="protein sequence ID" value="CAL5137983.1"/>
    <property type="molecule type" value="Genomic_DNA"/>
</dbReference>
<evidence type="ECO:0000256" key="4">
    <source>
        <dbReference type="SAM" id="MobiDB-lite"/>
    </source>
</evidence>
<proteinExistence type="predicted"/>
<dbReference type="GO" id="GO:0005783">
    <property type="term" value="C:endoplasmic reticulum"/>
    <property type="evidence" value="ECO:0007669"/>
    <property type="project" value="TreeGrafter"/>
</dbReference>
<evidence type="ECO:0000256" key="1">
    <source>
        <dbReference type="ARBA" id="ARBA00022598"/>
    </source>
</evidence>
<dbReference type="InterPro" id="IPR042099">
    <property type="entry name" value="ANL_N_sf"/>
</dbReference>
<dbReference type="SUPFAM" id="SSF56801">
    <property type="entry name" value="Acetyl-CoA synthetase-like"/>
    <property type="match status" value="1"/>
</dbReference>
<dbReference type="InterPro" id="IPR020845">
    <property type="entry name" value="AMP-binding_CS"/>
</dbReference>
<dbReference type="Proteomes" id="UP001497525">
    <property type="component" value="Unassembled WGS sequence"/>
</dbReference>
<feature type="region of interest" description="Disordered" evidence="4">
    <location>
        <begin position="1"/>
        <end position="20"/>
    </location>
</feature>
<dbReference type="EC" id="6.2.1.3" evidence="3"/>
<dbReference type="AlphaFoldDB" id="A0AAV2TSP2"/>
<sequence length="675" mass="76081">MKKHRGSEYPRLYSKIHHPDSDEPFASVHLEKQSVVTDETEGIHVSTVSDHHWDKYSSVKTLWDIFEHGLNLSRHLQCLGVRYTTDAPYVWLTYEEVAEKAHDFGSALVNEVGYRTDKHNFLGIYARNSPEWIIGMIGCALYSYVFVPLYDTLGKQAVQHILSQTELEAILCYSAKETKKLLTDFESSIRIIIVARYDGECEELKEEFADRVRIFSFNEFIDLGHTKPREEQLPGPDDLGEVCYTSGSTGVPKGVMITHYQFVDAERGVVNTFEDKFVGQETSHLSYLPLAHILEQVVTIYVLLHGGRISFLTTGPASIMADMAIVKPTVLIGVPRVLQRIRTEYYKKLPQNACIQKMLKRCIAKKNAEQAMGKYNHKSFADKFFFQKFRKALGGHLIGVLSGGAPLPAEVVQFYRAAFNGPVLEGYGSTETTAVIALTLVGEKTSGIAGAVSSGMEIKLADIPDMGITVSKDKIGEICVRAPRCTKSYYRDEENTNKLYDENGWMRTGDIGQWTQSGALRIVDRCKNMFKLAQGEYVASEKVEAIYQACNLVNHVMLDGDPNHTFAVAIVFPVFPELRHHLSSRSNSATYRQMTDEELCENLEVRKSVLSAMNAIGRERNLLGFELAKSIYLTTEVLSIENGLLTPTMKLARYKVRAHFKEAIQQLYREGELQM</sequence>
<keyword evidence="1" id="KW-0436">Ligase</keyword>
<dbReference type="GO" id="GO:0016020">
    <property type="term" value="C:membrane"/>
    <property type="evidence" value="ECO:0007669"/>
    <property type="project" value="TreeGrafter"/>
</dbReference>
<dbReference type="PROSITE" id="PS00455">
    <property type="entry name" value="AMP_BINDING"/>
    <property type="match status" value="1"/>
</dbReference>